<dbReference type="Pfam" id="PF00403">
    <property type="entry name" value="HMA"/>
    <property type="match status" value="1"/>
</dbReference>
<dbReference type="PROSITE" id="PS01047">
    <property type="entry name" value="HMA_1"/>
    <property type="match status" value="1"/>
</dbReference>
<feature type="domain" description="HMA" evidence="2">
    <location>
        <begin position="2"/>
        <end position="70"/>
    </location>
</feature>
<reference evidence="3 4" key="1">
    <citation type="submission" date="2018-11" db="EMBL/GenBank/DDBJ databases">
        <title>Sequencing the genomes of 1000 actinobacteria strains.</title>
        <authorList>
            <person name="Klenk H.-P."/>
        </authorList>
    </citation>
    <scope>NUCLEOTIDE SEQUENCE [LARGE SCALE GENOMIC DNA]</scope>
    <source>
        <strain evidence="3 4">DSM 11294</strain>
    </source>
</reference>
<evidence type="ECO:0000313" key="4">
    <source>
        <dbReference type="Proteomes" id="UP000280668"/>
    </source>
</evidence>
<accession>A0A3N2BBV7</accession>
<organism evidence="3 4">
    <name type="scientific">Bogoriella caseilytica</name>
    <dbReference type="NCBI Taxonomy" id="56055"/>
    <lineage>
        <taxon>Bacteria</taxon>
        <taxon>Bacillati</taxon>
        <taxon>Actinomycetota</taxon>
        <taxon>Actinomycetes</taxon>
        <taxon>Micrococcales</taxon>
        <taxon>Bogoriellaceae</taxon>
        <taxon>Bogoriella</taxon>
    </lineage>
</organism>
<dbReference type="AlphaFoldDB" id="A0A3N2BBV7"/>
<dbReference type="RefSeq" id="WP_123303255.1">
    <property type="nucleotide sequence ID" value="NZ_RKHK01000001.1"/>
</dbReference>
<dbReference type="InterPro" id="IPR006121">
    <property type="entry name" value="HMA_dom"/>
</dbReference>
<dbReference type="CDD" id="cd00371">
    <property type="entry name" value="HMA"/>
    <property type="match status" value="1"/>
</dbReference>
<evidence type="ECO:0000259" key="2">
    <source>
        <dbReference type="PROSITE" id="PS50846"/>
    </source>
</evidence>
<comment type="caution">
    <text evidence="3">The sequence shown here is derived from an EMBL/GenBank/DDBJ whole genome shotgun (WGS) entry which is preliminary data.</text>
</comment>
<dbReference type="OrthoDB" id="9813965at2"/>
<dbReference type="InterPro" id="IPR017969">
    <property type="entry name" value="Heavy-metal-associated_CS"/>
</dbReference>
<dbReference type="SUPFAM" id="SSF55008">
    <property type="entry name" value="HMA, heavy metal-associated domain"/>
    <property type="match status" value="1"/>
</dbReference>
<dbReference type="EMBL" id="RKHK01000001">
    <property type="protein sequence ID" value="ROR72730.1"/>
    <property type="molecule type" value="Genomic_DNA"/>
</dbReference>
<evidence type="ECO:0000313" key="3">
    <source>
        <dbReference type="EMBL" id="ROR72730.1"/>
    </source>
</evidence>
<name>A0A3N2BBV7_9MICO</name>
<protein>
    <submittedName>
        <fullName evidence="3">Copper chaperone CopZ</fullName>
    </submittedName>
</protein>
<dbReference type="Proteomes" id="UP000280668">
    <property type="component" value="Unassembled WGS sequence"/>
</dbReference>
<dbReference type="InterPro" id="IPR036163">
    <property type="entry name" value="HMA_dom_sf"/>
</dbReference>
<keyword evidence="1" id="KW-0479">Metal-binding</keyword>
<gene>
    <name evidence="3" type="ORF">EDD31_1089</name>
</gene>
<evidence type="ECO:0000256" key="1">
    <source>
        <dbReference type="ARBA" id="ARBA00022723"/>
    </source>
</evidence>
<dbReference type="GO" id="GO:0046872">
    <property type="term" value="F:metal ion binding"/>
    <property type="evidence" value="ECO:0007669"/>
    <property type="project" value="UniProtKB-KW"/>
</dbReference>
<sequence>MTTIVLDVTGMTCQNCVNHVSQDLGELSGVTDVDVALNTGGASTVTVTADADLEDATLHETVDEAGYEIVGIRRA</sequence>
<proteinExistence type="predicted"/>
<dbReference type="PROSITE" id="PS50846">
    <property type="entry name" value="HMA_2"/>
    <property type="match status" value="1"/>
</dbReference>
<keyword evidence="4" id="KW-1185">Reference proteome</keyword>
<dbReference type="Gene3D" id="3.30.70.100">
    <property type="match status" value="1"/>
</dbReference>